<dbReference type="InterPro" id="IPR036803">
    <property type="entry name" value="Porphobilinogen_deaminase_C_sf"/>
</dbReference>
<dbReference type="EC" id="2.5.1.61" evidence="6"/>
<reference evidence="9 10" key="2">
    <citation type="submission" date="2022-06" db="EMBL/GenBank/DDBJ databases">
        <title>Genomic Encyclopedia of Type Strains, Phase I: the one thousand microbial genomes (KMG-I) project.</title>
        <authorList>
            <person name="Kyrpides N."/>
        </authorList>
    </citation>
    <scope>NUCLEOTIDE SEQUENCE [LARGE SCALE GENOMIC DNA]</scope>
    <source>
        <strain evidence="9 10">DSM 43889</strain>
    </source>
</reference>
<feature type="domain" description="Porphobilinogen deaminase C-terminal" evidence="8">
    <location>
        <begin position="259"/>
        <end position="327"/>
    </location>
</feature>
<comment type="function">
    <text evidence="1 6">Tetrapolymerization of the monopyrrole PBG into the hydroxymethylbilane pre-uroporphyrinogen in several discrete steps.</text>
</comment>
<evidence type="ECO:0000256" key="5">
    <source>
        <dbReference type="ARBA" id="ARBA00048169"/>
    </source>
</evidence>
<comment type="subunit">
    <text evidence="6">Monomer.</text>
</comment>
<evidence type="ECO:0000313" key="10">
    <source>
        <dbReference type="Proteomes" id="UP000791080"/>
    </source>
</evidence>
<gene>
    <name evidence="6" type="primary">hemC</name>
    <name evidence="9" type="ORF">G443_001377</name>
</gene>
<sequence>MSVTPTAPSAAPIEELKDEVAARFADVPLRIGTRTSPLARAQTDQVIAAVRSVLPDLPVETVGIETSADRWHGNLAELGGKGAFTKEIDGALVAGEVDLAVHSMKDVPGDVPLPAGTELGAFLPRGDTHDVLISRTGVGLGELPEGARVGTSAVRRRSQLGLYRSDLRIDRIRGSVNARLAKLDAGEFDAIVLARVGLERIGLTDRITEVLSTVWSAGSRPSMVPACGAAVIGVQARVEDQAVMRLLAHLGDEETTRWVSAERTALHLLSGHCNSPIALHCTTTDEGRLALSGLVFSEDGSGWVRSHATGVADDPVGLGARVADDLISQGARELIGDTRH</sequence>
<evidence type="ECO:0000256" key="2">
    <source>
        <dbReference type="ARBA" id="ARBA00005638"/>
    </source>
</evidence>
<protein>
    <recommendedName>
        <fullName evidence="6">Porphobilinogen deaminase</fullName>
        <shortName evidence="6">PBG</shortName>
        <ecNumber evidence="6">2.5.1.61</ecNumber>
    </recommendedName>
    <alternativeName>
        <fullName evidence="6">Hydroxymethylbilane synthase</fullName>
        <shortName evidence="6">HMBS</shortName>
    </alternativeName>
    <alternativeName>
        <fullName evidence="6">Pre-uroporphyrinogen synthase</fullName>
    </alternativeName>
</protein>
<reference evidence="9 10" key="1">
    <citation type="submission" date="2013-07" db="EMBL/GenBank/DDBJ databases">
        <authorList>
            <consortium name="DOE Joint Genome Institute"/>
            <person name="Reeve W."/>
            <person name="Huntemann M."/>
            <person name="Han J."/>
            <person name="Chen A."/>
            <person name="Kyrpides N."/>
            <person name="Mavromatis K."/>
            <person name="Markowitz V."/>
            <person name="Palaniappan K."/>
            <person name="Ivanova N."/>
            <person name="Schaumberg A."/>
            <person name="Pati A."/>
            <person name="Liolios K."/>
            <person name="Nordberg H.P."/>
            <person name="Cantor M.N."/>
            <person name="Hua S.X."/>
            <person name="Woyke T."/>
        </authorList>
    </citation>
    <scope>NUCLEOTIDE SEQUENCE [LARGE SCALE GENOMIC DNA]</scope>
    <source>
        <strain evidence="9 10">DSM 43889</strain>
    </source>
</reference>
<keyword evidence="3 6" id="KW-0808">Transferase</keyword>
<organism evidence="9 10">
    <name type="scientific">Actinoalloteichus caeruleus DSM 43889</name>
    <dbReference type="NCBI Taxonomy" id="1120930"/>
    <lineage>
        <taxon>Bacteria</taxon>
        <taxon>Bacillati</taxon>
        <taxon>Actinomycetota</taxon>
        <taxon>Actinomycetes</taxon>
        <taxon>Pseudonocardiales</taxon>
        <taxon>Pseudonocardiaceae</taxon>
        <taxon>Actinoalloteichus</taxon>
        <taxon>Actinoalloteichus cyanogriseus</taxon>
    </lineage>
</organism>
<dbReference type="Gene3D" id="3.40.190.10">
    <property type="entry name" value="Periplasmic binding protein-like II"/>
    <property type="match status" value="2"/>
</dbReference>
<evidence type="ECO:0000256" key="4">
    <source>
        <dbReference type="ARBA" id="ARBA00023244"/>
    </source>
</evidence>
<comment type="similarity">
    <text evidence="2 6">Belongs to the HMBS family.</text>
</comment>
<dbReference type="Pfam" id="PF03900">
    <property type="entry name" value="Porphobil_deamC"/>
    <property type="match status" value="1"/>
</dbReference>
<dbReference type="InterPro" id="IPR022419">
    <property type="entry name" value="Porphobilin_deaminase_cofac_BS"/>
</dbReference>
<comment type="miscellaneous">
    <text evidence="6">The porphobilinogen subunits are added to the dipyrromethane group.</text>
</comment>
<dbReference type="Proteomes" id="UP000791080">
    <property type="component" value="Unassembled WGS sequence"/>
</dbReference>
<dbReference type="InterPro" id="IPR022417">
    <property type="entry name" value="Porphobilin_deaminase_N"/>
</dbReference>
<dbReference type="PROSITE" id="PS00533">
    <property type="entry name" value="PORPHOBILINOGEN_DEAM"/>
    <property type="match status" value="1"/>
</dbReference>
<evidence type="ECO:0000259" key="8">
    <source>
        <dbReference type="Pfam" id="PF03900"/>
    </source>
</evidence>
<dbReference type="RefSeq" id="WP_211237618.1">
    <property type="nucleotide sequence ID" value="NZ_AUBJ02000001.1"/>
</dbReference>
<comment type="cofactor">
    <cofactor evidence="6">
        <name>dipyrromethane</name>
        <dbReference type="ChEBI" id="CHEBI:60342"/>
    </cofactor>
    <text evidence="6">Binds 1 dipyrromethane group covalently.</text>
</comment>
<evidence type="ECO:0000256" key="6">
    <source>
        <dbReference type="HAMAP-Rule" id="MF_00260"/>
    </source>
</evidence>
<dbReference type="PANTHER" id="PTHR11557">
    <property type="entry name" value="PORPHOBILINOGEN DEAMINASE"/>
    <property type="match status" value="1"/>
</dbReference>
<dbReference type="CDD" id="cd00494">
    <property type="entry name" value="PBP2_HMBS"/>
    <property type="match status" value="1"/>
</dbReference>
<dbReference type="HAMAP" id="MF_00260">
    <property type="entry name" value="Porphobil_deam"/>
    <property type="match status" value="1"/>
</dbReference>
<dbReference type="InterPro" id="IPR000860">
    <property type="entry name" value="HemC"/>
</dbReference>
<dbReference type="InterPro" id="IPR022418">
    <property type="entry name" value="Porphobilinogen_deaminase_C"/>
</dbReference>
<dbReference type="SUPFAM" id="SSF54782">
    <property type="entry name" value="Porphobilinogen deaminase (hydroxymethylbilane synthase), C-terminal domain"/>
    <property type="match status" value="1"/>
</dbReference>
<evidence type="ECO:0000256" key="1">
    <source>
        <dbReference type="ARBA" id="ARBA00002869"/>
    </source>
</evidence>
<dbReference type="Pfam" id="PF01379">
    <property type="entry name" value="Porphobil_deam"/>
    <property type="match status" value="1"/>
</dbReference>
<evidence type="ECO:0000259" key="7">
    <source>
        <dbReference type="Pfam" id="PF01379"/>
    </source>
</evidence>
<dbReference type="NCBIfam" id="TIGR00212">
    <property type="entry name" value="hemC"/>
    <property type="match status" value="1"/>
</dbReference>
<feature type="domain" description="Porphobilinogen deaminase N-terminal" evidence="7">
    <location>
        <begin position="29"/>
        <end position="244"/>
    </location>
</feature>
<name>A0ABT1JF29_ACTCY</name>
<dbReference type="Gene3D" id="3.30.160.40">
    <property type="entry name" value="Porphobilinogen deaminase, C-terminal domain"/>
    <property type="match status" value="1"/>
</dbReference>
<feature type="modified residue" description="S-(dipyrrolylmethanemethyl)cysteine" evidence="6">
    <location>
        <position position="273"/>
    </location>
</feature>
<dbReference type="PIRSF" id="PIRSF001438">
    <property type="entry name" value="4pyrrol_synth_OHMeBilane_synth"/>
    <property type="match status" value="1"/>
</dbReference>
<dbReference type="EMBL" id="AUBJ02000001">
    <property type="protein sequence ID" value="MCP2331107.1"/>
    <property type="molecule type" value="Genomic_DNA"/>
</dbReference>
<comment type="caution">
    <text evidence="9">The sequence shown here is derived from an EMBL/GenBank/DDBJ whole genome shotgun (WGS) entry which is preliminary data.</text>
</comment>
<comment type="catalytic activity">
    <reaction evidence="5 6">
        <text>4 porphobilinogen + H2O = hydroxymethylbilane + 4 NH4(+)</text>
        <dbReference type="Rhea" id="RHEA:13185"/>
        <dbReference type="ChEBI" id="CHEBI:15377"/>
        <dbReference type="ChEBI" id="CHEBI:28938"/>
        <dbReference type="ChEBI" id="CHEBI:57845"/>
        <dbReference type="ChEBI" id="CHEBI:58126"/>
        <dbReference type="EC" id="2.5.1.61"/>
    </reaction>
</comment>
<evidence type="ECO:0000313" key="9">
    <source>
        <dbReference type="EMBL" id="MCP2331107.1"/>
    </source>
</evidence>
<keyword evidence="10" id="KW-1185">Reference proteome</keyword>
<keyword evidence="4 6" id="KW-0627">Porphyrin biosynthesis</keyword>
<accession>A0ABT1JF29</accession>
<dbReference type="PANTHER" id="PTHR11557:SF0">
    <property type="entry name" value="PORPHOBILINOGEN DEAMINASE"/>
    <property type="match status" value="1"/>
</dbReference>
<dbReference type="PRINTS" id="PR00151">
    <property type="entry name" value="PORPHBDMNASE"/>
</dbReference>
<evidence type="ECO:0000256" key="3">
    <source>
        <dbReference type="ARBA" id="ARBA00022679"/>
    </source>
</evidence>
<dbReference type="SUPFAM" id="SSF53850">
    <property type="entry name" value="Periplasmic binding protein-like II"/>
    <property type="match status" value="1"/>
</dbReference>
<proteinExistence type="inferred from homology"/>